<dbReference type="GO" id="GO:0003677">
    <property type="term" value="F:DNA binding"/>
    <property type="evidence" value="ECO:0007669"/>
    <property type="project" value="UniProtKB-UniRule"/>
</dbReference>
<keyword evidence="4 11" id="KW-0963">Cytoplasm</keyword>
<evidence type="ECO:0000256" key="5">
    <source>
        <dbReference type="ARBA" id="ARBA00022618"/>
    </source>
</evidence>
<evidence type="ECO:0000313" key="16">
    <source>
        <dbReference type="Proteomes" id="UP000050411"/>
    </source>
</evidence>
<keyword evidence="17" id="KW-1185">Reference proteome</keyword>
<comment type="subcellular location">
    <subcellularLocation>
        <location evidence="1 11">Cytoplasm</location>
    </subcellularLocation>
</comment>
<dbReference type="CDD" id="cd00798">
    <property type="entry name" value="INT_XerDC_C"/>
    <property type="match status" value="1"/>
</dbReference>
<feature type="active site" evidence="11">
    <location>
        <position position="247"/>
    </location>
</feature>
<dbReference type="InterPro" id="IPR011932">
    <property type="entry name" value="Recomb_XerD"/>
</dbReference>
<reference evidence="15 17" key="2">
    <citation type="submission" date="2016-10" db="EMBL/GenBank/DDBJ databases">
        <authorList>
            <person name="Varghese N."/>
            <person name="Submissions S."/>
        </authorList>
    </citation>
    <scope>NUCLEOTIDE SEQUENCE [LARGE SCALE GENOMIC DNA]</scope>
    <source>
        <strain evidence="15 17">DSM 14939</strain>
    </source>
</reference>
<dbReference type="Pfam" id="PF00589">
    <property type="entry name" value="Phage_integrase"/>
    <property type="match status" value="1"/>
</dbReference>
<feature type="domain" description="Tyr recombinase" evidence="12">
    <location>
        <begin position="109"/>
        <end position="292"/>
    </location>
</feature>
<reference evidence="14 16" key="1">
    <citation type="submission" date="2015-09" db="EMBL/GenBank/DDBJ databases">
        <title>Genome announcement of multiple Pseudomonas syringae strains.</title>
        <authorList>
            <person name="Thakur S."/>
            <person name="Wang P.W."/>
            <person name="Gong Y."/>
            <person name="Weir B.S."/>
            <person name="Guttman D.S."/>
        </authorList>
    </citation>
    <scope>NUCLEOTIDE SEQUENCE [LARGE SCALE GENOMIC DNA]</scope>
    <source>
        <strain evidence="14 16">ICMP19117</strain>
    </source>
</reference>
<dbReference type="PATRIC" id="fig|200452.3.peg.244"/>
<dbReference type="SUPFAM" id="SSF56349">
    <property type="entry name" value="DNA breaking-rejoining enzymes"/>
    <property type="match status" value="1"/>
</dbReference>
<dbReference type="Gene3D" id="1.10.150.130">
    <property type="match status" value="1"/>
</dbReference>
<feature type="active site" evidence="11">
    <location>
        <position position="173"/>
    </location>
</feature>
<dbReference type="NCBIfam" id="TIGR02225">
    <property type="entry name" value="recomb_XerD"/>
    <property type="match status" value="1"/>
</dbReference>
<dbReference type="HAMAP" id="MF_01808">
    <property type="entry name" value="Recomb_XerC_XerD"/>
    <property type="match status" value="1"/>
</dbReference>
<evidence type="ECO:0000256" key="10">
    <source>
        <dbReference type="ARBA" id="ARBA00023306"/>
    </source>
</evidence>
<feature type="active site" evidence="11">
    <location>
        <position position="270"/>
    </location>
</feature>
<comment type="similarity">
    <text evidence="2 11">Belongs to the 'phage' integrase family. XerD subfamily.</text>
</comment>
<dbReference type="Gene3D" id="1.10.443.10">
    <property type="entry name" value="Intergrase catalytic core"/>
    <property type="match status" value="1"/>
</dbReference>
<dbReference type="GO" id="GO:0051301">
    <property type="term" value="P:cell division"/>
    <property type="evidence" value="ECO:0007669"/>
    <property type="project" value="UniProtKB-KW"/>
</dbReference>
<comment type="subunit">
    <text evidence="11">Forms a cyclic heterotetrameric complex composed of two molecules of XerC and two molecules of XerD.</text>
</comment>
<keyword evidence="9 11" id="KW-0233">DNA recombination</keyword>
<dbReference type="RefSeq" id="WP_054994298.1">
    <property type="nucleotide sequence ID" value="NZ_CP053029.1"/>
</dbReference>
<evidence type="ECO:0000313" key="14">
    <source>
        <dbReference type="EMBL" id="KPW82814.1"/>
    </source>
</evidence>
<keyword evidence="5 11" id="KW-0132">Cell division</keyword>
<comment type="caution">
    <text evidence="14">The sequence shown here is derived from an EMBL/GenBank/DDBJ whole genome shotgun (WGS) entry which is preliminary data.</text>
</comment>
<evidence type="ECO:0000256" key="4">
    <source>
        <dbReference type="ARBA" id="ARBA00022490"/>
    </source>
</evidence>
<evidence type="ECO:0000256" key="8">
    <source>
        <dbReference type="ARBA" id="ARBA00023125"/>
    </source>
</evidence>
<evidence type="ECO:0000259" key="12">
    <source>
        <dbReference type="PROSITE" id="PS51898"/>
    </source>
</evidence>
<dbReference type="InterPro" id="IPR013762">
    <property type="entry name" value="Integrase-like_cat_sf"/>
</dbReference>
<feature type="active site" evidence="11">
    <location>
        <position position="149"/>
    </location>
</feature>
<dbReference type="HAMAP" id="MF_01807">
    <property type="entry name" value="Recomb_XerD"/>
    <property type="match status" value="1"/>
</dbReference>
<dbReference type="EMBL" id="LJQB01000076">
    <property type="protein sequence ID" value="KPW82814.1"/>
    <property type="molecule type" value="Genomic_DNA"/>
</dbReference>
<accession>A0A0N8R126</accession>
<feature type="domain" description="Core-binding (CB)" evidence="13">
    <location>
        <begin position="3"/>
        <end position="88"/>
    </location>
</feature>
<dbReference type="Pfam" id="PF02899">
    <property type="entry name" value="Phage_int_SAM_1"/>
    <property type="match status" value="1"/>
</dbReference>
<evidence type="ECO:0000256" key="1">
    <source>
        <dbReference type="ARBA" id="ARBA00004496"/>
    </source>
</evidence>
<keyword evidence="6 11" id="KW-0159">Chromosome partition</keyword>
<dbReference type="EMBL" id="FNJH01000002">
    <property type="protein sequence ID" value="SDO98787.1"/>
    <property type="molecule type" value="Genomic_DNA"/>
</dbReference>
<dbReference type="GO" id="GO:0006313">
    <property type="term" value="P:DNA transposition"/>
    <property type="evidence" value="ECO:0007669"/>
    <property type="project" value="UniProtKB-UniRule"/>
</dbReference>
<evidence type="ECO:0000313" key="15">
    <source>
        <dbReference type="EMBL" id="SDO98787.1"/>
    </source>
</evidence>
<keyword evidence="10 11" id="KW-0131">Cell cycle</keyword>
<dbReference type="InterPro" id="IPR004107">
    <property type="entry name" value="Integrase_SAM-like_N"/>
</dbReference>
<dbReference type="GO" id="GO:0009037">
    <property type="term" value="F:tyrosine-based site-specific recombinase activity"/>
    <property type="evidence" value="ECO:0007669"/>
    <property type="project" value="UniProtKB-UniRule"/>
</dbReference>
<gene>
    <name evidence="11" type="primary">xerD</name>
    <name evidence="14" type="ORF">ALO92_00187</name>
    <name evidence="15" type="ORF">SAMN05216596_102477</name>
</gene>
<evidence type="ECO:0000256" key="11">
    <source>
        <dbReference type="HAMAP-Rule" id="MF_01807"/>
    </source>
</evidence>
<evidence type="ECO:0000256" key="7">
    <source>
        <dbReference type="ARBA" id="ARBA00022908"/>
    </source>
</evidence>
<evidence type="ECO:0000256" key="2">
    <source>
        <dbReference type="ARBA" id="ARBA00010450"/>
    </source>
</evidence>
<dbReference type="Proteomes" id="UP000050411">
    <property type="component" value="Unassembled WGS sequence"/>
</dbReference>
<dbReference type="SUPFAM" id="SSF47823">
    <property type="entry name" value="lambda integrase-like, N-terminal domain"/>
    <property type="match status" value="1"/>
</dbReference>
<dbReference type="PANTHER" id="PTHR30349:SF90">
    <property type="entry name" value="TYROSINE RECOMBINASE XERD"/>
    <property type="match status" value="1"/>
</dbReference>
<evidence type="ECO:0000256" key="3">
    <source>
        <dbReference type="ARBA" id="ARBA00015810"/>
    </source>
</evidence>
<dbReference type="GO" id="GO:0007059">
    <property type="term" value="P:chromosome segregation"/>
    <property type="evidence" value="ECO:0007669"/>
    <property type="project" value="UniProtKB-UniRule"/>
</dbReference>
<evidence type="ECO:0000256" key="6">
    <source>
        <dbReference type="ARBA" id="ARBA00022829"/>
    </source>
</evidence>
<dbReference type="PANTHER" id="PTHR30349">
    <property type="entry name" value="PHAGE INTEGRASE-RELATED"/>
    <property type="match status" value="1"/>
</dbReference>
<name>A0A0N8R126_9PSED</name>
<dbReference type="InterPro" id="IPR023009">
    <property type="entry name" value="Tyrosine_recombinase_XerC/XerD"/>
</dbReference>
<dbReference type="InterPro" id="IPR010998">
    <property type="entry name" value="Integrase_recombinase_N"/>
</dbReference>
<dbReference type="InterPro" id="IPR002104">
    <property type="entry name" value="Integrase_catalytic"/>
</dbReference>
<dbReference type="GeneID" id="65075010"/>
<evidence type="ECO:0000256" key="9">
    <source>
        <dbReference type="ARBA" id="ARBA00023172"/>
    </source>
</evidence>
<feature type="active site" evidence="11">
    <location>
        <position position="244"/>
    </location>
</feature>
<keyword evidence="8 11" id="KW-0238">DNA-binding</keyword>
<dbReference type="PROSITE" id="PS51900">
    <property type="entry name" value="CB"/>
    <property type="match status" value="1"/>
</dbReference>
<feature type="active site" description="O-(3'-phospho-DNA)-tyrosine intermediate" evidence="11">
    <location>
        <position position="279"/>
    </location>
</feature>
<comment type="function">
    <text evidence="11">Site-specific tyrosine recombinase, which acts by catalyzing the cutting and rejoining of the recombining DNA molecules. The XerC-XerD complex is essential to convert dimers of the bacterial chromosome into monomers to permit their segregation at cell division. It also contributes to the segregational stability of plasmids.</text>
</comment>
<dbReference type="Proteomes" id="UP000183042">
    <property type="component" value="Unassembled WGS sequence"/>
</dbReference>
<keyword evidence="7 11" id="KW-0229">DNA integration</keyword>
<dbReference type="InterPro" id="IPR050090">
    <property type="entry name" value="Tyrosine_recombinase_XerCD"/>
</dbReference>
<sequence length="298" mass="33711">MAAIDHPLIDQFLDALWLEKGLSDNTRDSYRSDLALFHGWLQERNVDLISAGREVILDHLAWRVENAYKPRSTARFLSGARGFYRYLLREKLISVDPTLQIDMPQLGKPLPKSLSEADVEALLAAPDLSEPIGERDRAMLEVLYACGLRVTELISLTLEQVNLRQGVLRVMGKGSKERLVPMGEESIVWVERYLRGARDELLGGKPSDVLFPSTRGDQMTRQTFWHRIKHQATVAGIGKSLSPHTLRHAFATHLLNHGADLRVVQMLLGHSDLSTTQIYTHVARARLQEMHARHHPRG</sequence>
<dbReference type="PROSITE" id="PS51898">
    <property type="entry name" value="TYR_RECOMBINASE"/>
    <property type="match status" value="1"/>
</dbReference>
<dbReference type="InterPro" id="IPR011010">
    <property type="entry name" value="DNA_brk_join_enz"/>
</dbReference>
<proteinExistence type="inferred from homology"/>
<protein>
    <recommendedName>
        <fullName evidence="3 11">Tyrosine recombinase XerD</fullName>
    </recommendedName>
</protein>
<organism evidence="14 16">
    <name type="scientific">Pseudomonas congelans</name>
    <dbReference type="NCBI Taxonomy" id="200452"/>
    <lineage>
        <taxon>Bacteria</taxon>
        <taxon>Pseudomonadati</taxon>
        <taxon>Pseudomonadota</taxon>
        <taxon>Gammaproteobacteria</taxon>
        <taxon>Pseudomonadales</taxon>
        <taxon>Pseudomonadaceae</taxon>
        <taxon>Pseudomonas</taxon>
    </lineage>
</organism>
<dbReference type="AlphaFoldDB" id="A0A0N8R126"/>
<evidence type="ECO:0000259" key="13">
    <source>
        <dbReference type="PROSITE" id="PS51900"/>
    </source>
</evidence>
<dbReference type="InterPro" id="IPR044068">
    <property type="entry name" value="CB"/>
</dbReference>
<dbReference type="NCBIfam" id="NF001399">
    <property type="entry name" value="PRK00283.1"/>
    <property type="match status" value="1"/>
</dbReference>
<dbReference type="GO" id="GO:0005737">
    <property type="term" value="C:cytoplasm"/>
    <property type="evidence" value="ECO:0007669"/>
    <property type="project" value="UniProtKB-SubCell"/>
</dbReference>
<evidence type="ECO:0000313" key="17">
    <source>
        <dbReference type="Proteomes" id="UP000183042"/>
    </source>
</evidence>